<evidence type="ECO:0000256" key="1">
    <source>
        <dbReference type="ARBA" id="ARBA00005251"/>
    </source>
</evidence>
<gene>
    <name evidence="7" type="ORF">COU96_01225</name>
</gene>
<evidence type="ECO:0000256" key="6">
    <source>
        <dbReference type="SAM" id="MobiDB-lite"/>
    </source>
</evidence>
<evidence type="ECO:0000313" key="8">
    <source>
        <dbReference type="Proteomes" id="UP000229500"/>
    </source>
</evidence>
<comment type="similarity">
    <text evidence="1">Belongs to the universal ribosomal protein uS9 family.</text>
</comment>
<dbReference type="GO" id="GO:0003723">
    <property type="term" value="F:RNA binding"/>
    <property type="evidence" value="ECO:0007669"/>
    <property type="project" value="TreeGrafter"/>
</dbReference>
<evidence type="ECO:0000313" key="7">
    <source>
        <dbReference type="EMBL" id="PJE69131.1"/>
    </source>
</evidence>
<feature type="compositionally biased region" description="Basic residues" evidence="6">
    <location>
        <begin position="119"/>
        <end position="139"/>
    </location>
</feature>
<name>A0A2M8L5L6_9BACT</name>
<dbReference type="NCBIfam" id="NF001099">
    <property type="entry name" value="PRK00132.1"/>
    <property type="match status" value="1"/>
</dbReference>
<dbReference type="InterPro" id="IPR000754">
    <property type="entry name" value="Ribosomal_uS9"/>
</dbReference>
<keyword evidence="3" id="KW-0687">Ribonucleoprotein</keyword>
<dbReference type="AlphaFoldDB" id="A0A2M8L5L6"/>
<evidence type="ECO:0000256" key="4">
    <source>
        <dbReference type="ARBA" id="ARBA00035259"/>
    </source>
</evidence>
<dbReference type="PANTHER" id="PTHR21569:SF1">
    <property type="entry name" value="SMALL RIBOSOMAL SUBUNIT PROTEIN US9M"/>
    <property type="match status" value="1"/>
</dbReference>
<keyword evidence="2 7" id="KW-0689">Ribosomal protein</keyword>
<sequence length="139" mass="15954">MKTKSKSRKKKYIPAVGRRRKAIARVRLFRGKGKILVNNLPIEKYFSGEVAKVTYLKPFQVTDTVGKYYATVKVIGSGKIGQLGAVVHGITRALDKENRELYHDALKKHKLLTRDPRKRERRKPGMGGKARRKKQSPRR</sequence>
<organism evidence="7 8">
    <name type="scientific">Candidatus Shapirobacteria bacterium CG10_big_fil_rev_8_21_14_0_10_38_14</name>
    <dbReference type="NCBI Taxonomy" id="1974483"/>
    <lineage>
        <taxon>Bacteria</taxon>
        <taxon>Candidatus Shapironibacteriota</taxon>
    </lineage>
</organism>
<protein>
    <recommendedName>
        <fullName evidence="4">Small ribosomal subunit protein uS9</fullName>
    </recommendedName>
    <alternativeName>
        <fullName evidence="5">30S ribosomal protein S9</fullName>
    </alternativeName>
</protein>
<evidence type="ECO:0000256" key="3">
    <source>
        <dbReference type="ARBA" id="ARBA00023274"/>
    </source>
</evidence>
<feature type="region of interest" description="Disordered" evidence="6">
    <location>
        <begin position="105"/>
        <end position="139"/>
    </location>
</feature>
<evidence type="ECO:0000256" key="2">
    <source>
        <dbReference type="ARBA" id="ARBA00022980"/>
    </source>
</evidence>
<dbReference type="Gene3D" id="3.30.230.10">
    <property type="match status" value="1"/>
</dbReference>
<evidence type="ECO:0000256" key="5">
    <source>
        <dbReference type="ARBA" id="ARBA00035523"/>
    </source>
</evidence>
<dbReference type="GO" id="GO:0003735">
    <property type="term" value="F:structural constituent of ribosome"/>
    <property type="evidence" value="ECO:0007669"/>
    <property type="project" value="InterPro"/>
</dbReference>
<proteinExistence type="inferred from homology"/>
<dbReference type="InterPro" id="IPR020568">
    <property type="entry name" value="Ribosomal_Su5_D2-typ_SF"/>
</dbReference>
<dbReference type="Proteomes" id="UP000229500">
    <property type="component" value="Unassembled WGS sequence"/>
</dbReference>
<dbReference type="InterPro" id="IPR014721">
    <property type="entry name" value="Ribsml_uS5_D2-typ_fold_subgr"/>
</dbReference>
<dbReference type="GO" id="GO:0022627">
    <property type="term" value="C:cytosolic small ribosomal subunit"/>
    <property type="evidence" value="ECO:0007669"/>
    <property type="project" value="TreeGrafter"/>
</dbReference>
<accession>A0A2M8L5L6</accession>
<dbReference type="PANTHER" id="PTHR21569">
    <property type="entry name" value="RIBOSOMAL PROTEIN S9"/>
    <property type="match status" value="1"/>
</dbReference>
<dbReference type="EMBL" id="PFEL01000053">
    <property type="protein sequence ID" value="PJE69131.1"/>
    <property type="molecule type" value="Genomic_DNA"/>
</dbReference>
<comment type="caution">
    <text evidence="7">The sequence shown here is derived from an EMBL/GenBank/DDBJ whole genome shotgun (WGS) entry which is preliminary data.</text>
</comment>
<dbReference type="Pfam" id="PF00380">
    <property type="entry name" value="Ribosomal_S9"/>
    <property type="match status" value="1"/>
</dbReference>
<reference evidence="8" key="1">
    <citation type="submission" date="2017-09" db="EMBL/GenBank/DDBJ databases">
        <title>Depth-based differentiation of microbial function through sediment-hosted aquifers and enrichment of novel symbionts in the deep terrestrial subsurface.</title>
        <authorList>
            <person name="Probst A.J."/>
            <person name="Ladd B."/>
            <person name="Jarett J.K."/>
            <person name="Geller-Mcgrath D.E."/>
            <person name="Sieber C.M.K."/>
            <person name="Emerson J.B."/>
            <person name="Anantharaman K."/>
            <person name="Thomas B.C."/>
            <person name="Malmstrom R."/>
            <person name="Stieglmeier M."/>
            <person name="Klingl A."/>
            <person name="Woyke T."/>
            <person name="Ryan C.M."/>
            <person name="Banfield J.F."/>
        </authorList>
    </citation>
    <scope>NUCLEOTIDE SEQUENCE [LARGE SCALE GENOMIC DNA]</scope>
</reference>
<dbReference type="SUPFAM" id="SSF54211">
    <property type="entry name" value="Ribosomal protein S5 domain 2-like"/>
    <property type="match status" value="1"/>
</dbReference>
<dbReference type="InterPro" id="IPR023035">
    <property type="entry name" value="Ribosomal_uS9_bac/plastid"/>
</dbReference>
<dbReference type="GO" id="GO:0006412">
    <property type="term" value="P:translation"/>
    <property type="evidence" value="ECO:0007669"/>
    <property type="project" value="InterPro"/>
</dbReference>